<dbReference type="Proteomes" id="UP000187203">
    <property type="component" value="Unassembled WGS sequence"/>
</dbReference>
<gene>
    <name evidence="1" type="ORF">COLO4_02775</name>
</gene>
<name>A0A1R3L094_9ROSI</name>
<keyword evidence="2" id="KW-1185">Reference proteome</keyword>
<sequence>MVVFYGEGRVRVGRDRKRGEIPSREEWGAIPLFNESALFPLSSFNCLLVPFCRLLREVNELASVPANEGNLPFSFSSC</sequence>
<protein>
    <submittedName>
        <fullName evidence="1">Uncharacterized protein</fullName>
    </submittedName>
</protein>
<dbReference type="AlphaFoldDB" id="A0A1R3L094"/>
<reference evidence="2" key="1">
    <citation type="submission" date="2013-09" db="EMBL/GenBank/DDBJ databases">
        <title>Corchorus olitorius genome sequencing.</title>
        <authorList>
            <person name="Alam M."/>
            <person name="Haque M.S."/>
            <person name="Islam M.S."/>
            <person name="Emdad E.M."/>
            <person name="Islam M.M."/>
            <person name="Ahmed B."/>
            <person name="Halim A."/>
            <person name="Hossen Q.M.M."/>
            <person name="Hossain M.Z."/>
            <person name="Ahmed R."/>
            <person name="Khan M.M."/>
            <person name="Islam R."/>
            <person name="Rashid M.M."/>
            <person name="Khan S.A."/>
            <person name="Rahman M.S."/>
            <person name="Alam M."/>
            <person name="Yahiya A.S."/>
            <person name="Khan M.S."/>
            <person name="Azam M.S."/>
            <person name="Haque T."/>
            <person name="Lashkar M.Z.H."/>
            <person name="Akhand A.I."/>
            <person name="Morshed G."/>
            <person name="Roy S."/>
            <person name="Uddin K.S."/>
            <person name="Rabeya T."/>
            <person name="Hossain A.S."/>
            <person name="Chowdhury A."/>
            <person name="Snigdha A.R."/>
            <person name="Mortoza M.S."/>
            <person name="Matin S.A."/>
            <person name="Hoque S.M.E."/>
            <person name="Islam M.K."/>
            <person name="Roy D.K."/>
            <person name="Haider R."/>
            <person name="Moosa M.M."/>
            <person name="Elias S.M."/>
            <person name="Hasan A.M."/>
            <person name="Jahan S."/>
            <person name="Shafiuddin M."/>
            <person name="Mahmood N."/>
            <person name="Shommy N.S."/>
        </authorList>
    </citation>
    <scope>NUCLEOTIDE SEQUENCE [LARGE SCALE GENOMIC DNA]</scope>
    <source>
        <strain evidence="2">cv. O-4</strain>
    </source>
</reference>
<evidence type="ECO:0000313" key="2">
    <source>
        <dbReference type="Proteomes" id="UP000187203"/>
    </source>
</evidence>
<evidence type="ECO:0000313" key="1">
    <source>
        <dbReference type="EMBL" id="OMP12775.1"/>
    </source>
</evidence>
<proteinExistence type="predicted"/>
<dbReference type="EMBL" id="AWUE01006556">
    <property type="protein sequence ID" value="OMP12775.1"/>
    <property type="molecule type" value="Genomic_DNA"/>
</dbReference>
<accession>A0A1R3L094</accession>
<organism evidence="1 2">
    <name type="scientific">Corchorus olitorius</name>
    <dbReference type="NCBI Taxonomy" id="93759"/>
    <lineage>
        <taxon>Eukaryota</taxon>
        <taxon>Viridiplantae</taxon>
        <taxon>Streptophyta</taxon>
        <taxon>Embryophyta</taxon>
        <taxon>Tracheophyta</taxon>
        <taxon>Spermatophyta</taxon>
        <taxon>Magnoliopsida</taxon>
        <taxon>eudicotyledons</taxon>
        <taxon>Gunneridae</taxon>
        <taxon>Pentapetalae</taxon>
        <taxon>rosids</taxon>
        <taxon>malvids</taxon>
        <taxon>Malvales</taxon>
        <taxon>Malvaceae</taxon>
        <taxon>Grewioideae</taxon>
        <taxon>Apeibeae</taxon>
        <taxon>Corchorus</taxon>
    </lineage>
</organism>
<comment type="caution">
    <text evidence="1">The sequence shown here is derived from an EMBL/GenBank/DDBJ whole genome shotgun (WGS) entry which is preliminary data.</text>
</comment>